<dbReference type="PROSITE" id="PS50977">
    <property type="entry name" value="HTH_TETR_2"/>
    <property type="match status" value="1"/>
</dbReference>
<dbReference type="InterPro" id="IPR036271">
    <property type="entry name" value="Tet_transcr_reg_TetR-rel_C_sf"/>
</dbReference>
<name>W7Y348_9BACT</name>
<dbReference type="InterPro" id="IPR001647">
    <property type="entry name" value="HTH_TetR"/>
</dbReference>
<dbReference type="PANTHER" id="PTHR47506:SF3">
    <property type="entry name" value="HTH-TYPE TRANSCRIPTIONAL REGULATOR LMRA"/>
    <property type="match status" value="1"/>
</dbReference>
<evidence type="ECO:0000259" key="5">
    <source>
        <dbReference type="PROSITE" id="PS50977"/>
    </source>
</evidence>
<dbReference type="Proteomes" id="UP000019402">
    <property type="component" value="Unassembled WGS sequence"/>
</dbReference>
<organism evidence="6 7">
    <name type="scientific">Saccharicrinis fermentans DSM 9555 = JCM 21142</name>
    <dbReference type="NCBI Taxonomy" id="869213"/>
    <lineage>
        <taxon>Bacteria</taxon>
        <taxon>Pseudomonadati</taxon>
        <taxon>Bacteroidota</taxon>
        <taxon>Bacteroidia</taxon>
        <taxon>Marinilabiliales</taxon>
        <taxon>Marinilabiliaceae</taxon>
        <taxon>Saccharicrinis</taxon>
    </lineage>
</organism>
<proteinExistence type="predicted"/>
<reference evidence="6 7" key="1">
    <citation type="journal article" date="2014" name="Genome Announc.">
        <title>Draft Genome Sequence of Cytophaga fermentans JCM 21142T, a Facultative Anaerobe Isolated from Marine Mud.</title>
        <authorList>
            <person name="Starns D."/>
            <person name="Oshima K."/>
            <person name="Suda W."/>
            <person name="Iino T."/>
            <person name="Yuki M."/>
            <person name="Inoue J."/>
            <person name="Kitamura K."/>
            <person name="Iida T."/>
            <person name="Darby A."/>
            <person name="Hattori M."/>
            <person name="Ohkuma M."/>
        </authorList>
    </citation>
    <scope>NUCLEOTIDE SEQUENCE [LARGE SCALE GENOMIC DNA]</scope>
    <source>
        <strain evidence="6 7">JCM 21142</strain>
    </source>
</reference>
<evidence type="ECO:0000256" key="2">
    <source>
        <dbReference type="ARBA" id="ARBA00023125"/>
    </source>
</evidence>
<dbReference type="SUPFAM" id="SSF48498">
    <property type="entry name" value="Tetracyclin repressor-like, C-terminal domain"/>
    <property type="match status" value="1"/>
</dbReference>
<dbReference type="OrthoDB" id="881297at2"/>
<evidence type="ECO:0000313" key="6">
    <source>
        <dbReference type="EMBL" id="GAF02427.1"/>
    </source>
</evidence>
<protein>
    <submittedName>
        <fullName evidence="6">HTH-type transcriptional repressor KstR2</fullName>
    </submittedName>
</protein>
<comment type="caution">
    <text evidence="6">The sequence shown here is derived from an EMBL/GenBank/DDBJ whole genome shotgun (WGS) entry which is preliminary data.</text>
</comment>
<feature type="DNA-binding region" description="H-T-H motif" evidence="4">
    <location>
        <begin position="23"/>
        <end position="42"/>
    </location>
</feature>
<dbReference type="EMBL" id="BAMD01000009">
    <property type="protein sequence ID" value="GAF02427.1"/>
    <property type="molecule type" value="Genomic_DNA"/>
</dbReference>
<keyword evidence="7" id="KW-1185">Reference proteome</keyword>
<keyword evidence="3" id="KW-0804">Transcription</keyword>
<keyword evidence="1" id="KW-0805">Transcription regulation</keyword>
<dbReference type="SUPFAM" id="SSF46689">
    <property type="entry name" value="Homeodomain-like"/>
    <property type="match status" value="1"/>
</dbReference>
<feature type="domain" description="HTH tetR-type" evidence="5">
    <location>
        <begin position="1"/>
        <end position="60"/>
    </location>
</feature>
<dbReference type="STRING" id="869213.GCA_000517085_03436"/>
<keyword evidence="2 4" id="KW-0238">DNA-binding</keyword>
<dbReference type="RefSeq" id="WP_027472848.1">
    <property type="nucleotide sequence ID" value="NZ_BAMD01000009.1"/>
</dbReference>
<dbReference type="GO" id="GO:0003677">
    <property type="term" value="F:DNA binding"/>
    <property type="evidence" value="ECO:0007669"/>
    <property type="project" value="UniProtKB-UniRule"/>
</dbReference>
<sequence>MKKKDYIEKITQLFLQYGIKSVSMDDIAKELGISKKTLYQIYSDKTELVKKSINHILEEMDKIIEEFNNSSLNVIEKEVHQRKKYIDTYLKIKPTYLFDLKKFYPQIFTDFVEHKNKMIIKTTRSFIEEGQDQGFIRQDLDADFISKLSITLAFAVFYPEVSTISEADLTSKHFSNQFFIYHMNGICSEKGRKLFNELIHKDSL</sequence>
<gene>
    <name evidence="6" type="ORF">JCM21142_31061</name>
</gene>
<dbReference type="Pfam" id="PF00440">
    <property type="entry name" value="TetR_N"/>
    <property type="match status" value="1"/>
</dbReference>
<evidence type="ECO:0000256" key="3">
    <source>
        <dbReference type="ARBA" id="ARBA00023163"/>
    </source>
</evidence>
<dbReference type="AlphaFoldDB" id="W7Y348"/>
<dbReference type="PANTHER" id="PTHR47506">
    <property type="entry name" value="TRANSCRIPTIONAL REGULATORY PROTEIN"/>
    <property type="match status" value="1"/>
</dbReference>
<dbReference type="InterPro" id="IPR009057">
    <property type="entry name" value="Homeodomain-like_sf"/>
</dbReference>
<dbReference type="Gene3D" id="1.10.357.10">
    <property type="entry name" value="Tetracycline Repressor, domain 2"/>
    <property type="match status" value="1"/>
</dbReference>
<evidence type="ECO:0000256" key="1">
    <source>
        <dbReference type="ARBA" id="ARBA00023015"/>
    </source>
</evidence>
<evidence type="ECO:0000256" key="4">
    <source>
        <dbReference type="PROSITE-ProRule" id="PRU00335"/>
    </source>
</evidence>
<dbReference type="eggNOG" id="COG1309">
    <property type="taxonomic scope" value="Bacteria"/>
</dbReference>
<evidence type="ECO:0000313" key="7">
    <source>
        <dbReference type="Proteomes" id="UP000019402"/>
    </source>
</evidence>
<dbReference type="Gene3D" id="1.10.10.60">
    <property type="entry name" value="Homeodomain-like"/>
    <property type="match status" value="1"/>
</dbReference>
<accession>W7Y348</accession>